<dbReference type="OrthoDB" id="6123820at2759"/>
<gene>
    <name evidence="2" type="primary">LOC111101724</name>
</gene>
<evidence type="ECO:0000313" key="2">
    <source>
        <dbReference type="RefSeq" id="XP_022290023.1"/>
    </source>
</evidence>
<name>A0A8B8AHK3_CRAVI</name>
<accession>A0A8B8AHK3</accession>
<dbReference type="KEGG" id="cvn:111101724"/>
<dbReference type="RefSeq" id="XP_022290023.1">
    <property type="nucleotide sequence ID" value="XM_022434315.1"/>
</dbReference>
<dbReference type="AlphaFoldDB" id="A0A8B8AHK3"/>
<dbReference type="GeneID" id="111101724"/>
<evidence type="ECO:0000313" key="1">
    <source>
        <dbReference type="Proteomes" id="UP000694844"/>
    </source>
</evidence>
<reference evidence="2" key="1">
    <citation type="submission" date="2025-08" db="UniProtKB">
        <authorList>
            <consortium name="RefSeq"/>
        </authorList>
    </citation>
    <scope>IDENTIFICATION</scope>
    <source>
        <tissue evidence="2">Whole sample</tissue>
    </source>
</reference>
<dbReference type="Proteomes" id="UP000694844">
    <property type="component" value="Chromosome 6"/>
</dbReference>
<proteinExistence type="predicted"/>
<sequence length="207" mass="23239">MGGFFQTNGIWTQSAENVQKISQQKEMNDFLGILPDTEDEILKSRKPLLQQPLRNLHNKATIQDISSFRPQCLLLQGLIDLGVTSPSVDKGKMITYGRCKVPDGTIIKEGMSLVYMDRENECSIGLYQKGHLFLIGTNRYSLVLVEKGVIKPSSTYLGCPLVEFTGEIDVVPPTRSRNMYLSFITALNHTATSVRTKQIVELSKRTR</sequence>
<protein>
    <submittedName>
        <fullName evidence="2">Uncharacterized protein LOC111101724</fullName>
    </submittedName>
</protein>
<organism evidence="1 2">
    <name type="scientific">Crassostrea virginica</name>
    <name type="common">Eastern oyster</name>
    <dbReference type="NCBI Taxonomy" id="6565"/>
    <lineage>
        <taxon>Eukaryota</taxon>
        <taxon>Metazoa</taxon>
        <taxon>Spiralia</taxon>
        <taxon>Lophotrochozoa</taxon>
        <taxon>Mollusca</taxon>
        <taxon>Bivalvia</taxon>
        <taxon>Autobranchia</taxon>
        <taxon>Pteriomorphia</taxon>
        <taxon>Ostreida</taxon>
        <taxon>Ostreoidea</taxon>
        <taxon>Ostreidae</taxon>
        <taxon>Crassostrea</taxon>
    </lineage>
</organism>
<keyword evidence="1" id="KW-1185">Reference proteome</keyword>